<organism evidence="1 2">
    <name type="scientific">Bacillus thuringiensis</name>
    <dbReference type="NCBI Taxonomy" id="1428"/>
    <lineage>
        <taxon>Bacteria</taxon>
        <taxon>Bacillati</taxon>
        <taxon>Bacillota</taxon>
        <taxon>Bacilli</taxon>
        <taxon>Bacillales</taxon>
        <taxon>Bacillaceae</taxon>
        <taxon>Bacillus</taxon>
        <taxon>Bacillus cereus group</taxon>
    </lineage>
</organism>
<name>A0ABD6S856_BACTU</name>
<dbReference type="Proteomes" id="UP000219897">
    <property type="component" value="Unassembled WGS sequence"/>
</dbReference>
<evidence type="ECO:0000313" key="2">
    <source>
        <dbReference type="Proteomes" id="UP000219897"/>
    </source>
</evidence>
<dbReference type="EMBL" id="NTYF01000023">
    <property type="protein sequence ID" value="PER55671.1"/>
    <property type="molecule type" value="Genomic_DNA"/>
</dbReference>
<comment type="caution">
    <text evidence="1">The sequence shown here is derived from an EMBL/GenBank/DDBJ whole genome shotgun (WGS) entry which is preliminary data.</text>
</comment>
<reference evidence="1 2" key="1">
    <citation type="submission" date="2017-09" db="EMBL/GenBank/DDBJ databases">
        <title>Large-scale bioinformatics analysis of Bacillus genomes uncovers conserved roles of natural products in bacterial physiology.</title>
        <authorList>
            <consortium name="Agbiome Team Llc"/>
            <person name="Bleich R.M."/>
            <person name="Kirk G.J."/>
            <person name="Santa Maria K.C."/>
            <person name="Allen S.E."/>
            <person name="Farag S."/>
            <person name="Shank E.A."/>
            <person name="Bowers A."/>
        </authorList>
    </citation>
    <scope>NUCLEOTIDE SEQUENCE [LARGE SCALE GENOMIC DNA]</scope>
    <source>
        <strain evidence="1 2">AFS005140</strain>
    </source>
</reference>
<proteinExistence type="predicted"/>
<accession>A0ABD6S856</accession>
<sequence length="115" mass="13521">MSIRQDFRRLIEYYQKKNKEANVERNVVNNSIVENEFYADYSSFTAGLQERLDSLLGDETYKEVVYAPSKPEYAKYFVAVMEDPQFEPYYHMAKTVGGEFSFRLKDLDDSWDAIG</sequence>
<gene>
    <name evidence="1" type="ORF">CN495_07920</name>
</gene>
<evidence type="ECO:0000313" key="1">
    <source>
        <dbReference type="EMBL" id="PER55671.1"/>
    </source>
</evidence>
<dbReference type="AlphaFoldDB" id="A0ABD6S856"/>
<dbReference type="RefSeq" id="WP_046940457.1">
    <property type="nucleotide sequence ID" value="NZ_NTYF01000023.1"/>
</dbReference>
<protein>
    <submittedName>
        <fullName evidence="1">Uncharacterized protein</fullName>
    </submittedName>
</protein>